<proteinExistence type="predicted"/>
<dbReference type="InterPro" id="IPR050677">
    <property type="entry name" value="Actinoporin_PFT"/>
</dbReference>
<dbReference type="InterPro" id="IPR009104">
    <property type="entry name" value="Anemon_actinoporin-like"/>
</dbReference>
<dbReference type="SUPFAM" id="SSF63724">
    <property type="entry name" value="Cytolysin/lectin"/>
    <property type="match status" value="1"/>
</dbReference>
<evidence type="ECO:0000256" key="2">
    <source>
        <dbReference type="ARBA" id="ARBA00004532"/>
    </source>
</evidence>
<dbReference type="GO" id="GO:0006812">
    <property type="term" value="P:monoatomic cation transport"/>
    <property type="evidence" value="ECO:0007669"/>
    <property type="project" value="InterPro"/>
</dbReference>
<dbReference type="OMA" id="SGNCHSP"/>
<dbReference type="OrthoDB" id="2304600at2759"/>
<dbReference type="GeneID" id="115571285"/>
<gene>
    <name evidence="6" type="primary">LOC115571285</name>
</gene>
<keyword evidence="4" id="KW-0472">Membrane</keyword>
<accession>A0A671XIL3</accession>
<evidence type="ECO:0000256" key="1">
    <source>
        <dbReference type="ARBA" id="ARBA00004175"/>
    </source>
</evidence>
<evidence type="ECO:0000313" key="7">
    <source>
        <dbReference type="Proteomes" id="UP000472265"/>
    </source>
</evidence>
<evidence type="ECO:0000256" key="5">
    <source>
        <dbReference type="ARBA" id="ARBA00023331"/>
    </source>
</evidence>
<dbReference type="PANTHER" id="PTHR40388">
    <property type="entry name" value="BRYOPORIN"/>
    <property type="match status" value="1"/>
</dbReference>
<dbReference type="InParanoid" id="A0A671XIL3"/>
<dbReference type="InterPro" id="IPR015926">
    <property type="entry name" value="Cytolysin/lectin"/>
</dbReference>
<evidence type="ECO:0000256" key="4">
    <source>
        <dbReference type="ARBA" id="ARBA00023298"/>
    </source>
</evidence>
<dbReference type="GO" id="GO:0051715">
    <property type="term" value="P:cytolysis in another organism"/>
    <property type="evidence" value="ECO:0007669"/>
    <property type="project" value="InterPro"/>
</dbReference>
<organism evidence="6 7">
    <name type="scientific">Sparus aurata</name>
    <name type="common">Gilthead sea bream</name>
    <dbReference type="NCBI Taxonomy" id="8175"/>
    <lineage>
        <taxon>Eukaryota</taxon>
        <taxon>Metazoa</taxon>
        <taxon>Chordata</taxon>
        <taxon>Craniata</taxon>
        <taxon>Vertebrata</taxon>
        <taxon>Euteleostomi</taxon>
        <taxon>Actinopterygii</taxon>
        <taxon>Neopterygii</taxon>
        <taxon>Teleostei</taxon>
        <taxon>Neoteleostei</taxon>
        <taxon>Acanthomorphata</taxon>
        <taxon>Eupercaria</taxon>
        <taxon>Spariformes</taxon>
        <taxon>Sparidae</taxon>
        <taxon>Sparus</taxon>
    </lineage>
</organism>
<dbReference type="Ensembl" id="ENSSAUT00010053555.1">
    <property type="protein sequence ID" value="ENSSAUP00010050938.1"/>
    <property type="gene ID" value="ENSSAUG00010021148.1"/>
</dbReference>
<dbReference type="PANTHER" id="PTHR40388:SF2">
    <property type="entry name" value="ACTINOPORIN-LIKE PROTEIN"/>
    <property type="match status" value="1"/>
</dbReference>
<dbReference type="GO" id="GO:0015267">
    <property type="term" value="F:channel activity"/>
    <property type="evidence" value="ECO:0007669"/>
    <property type="project" value="InterPro"/>
</dbReference>
<reference evidence="6" key="1">
    <citation type="submission" date="2021-04" db="EMBL/GenBank/DDBJ databases">
        <authorList>
            <consortium name="Wellcome Sanger Institute Data Sharing"/>
        </authorList>
    </citation>
    <scope>NUCLEOTIDE SEQUENCE [LARGE SCALE GENOMIC DNA]</scope>
</reference>
<keyword evidence="5" id="KW-0166">Nematocyst</keyword>
<sequence length="184" mass="20630">MSESAEALAANLKSRRNVTIEITNITNTYCLLDPVVHLESGNCHSPPQPIVRPLKTEVCNFSKTSAKASGAVGLLAYDLFQKDRGETEKLVIMFSVPYDYGTYKNWVAVGLFEQGKEVNEALFKEMYYNKEQVNFARAEATGSGLIYEGRNLDIMVTMSPLGRAIMKVELWDKLFTPRMSQGPY</sequence>
<dbReference type="AlphaFoldDB" id="A0A671XIL3"/>
<dbReference type="GO" id="GO:0044218">
    <property type="term" value="C:other organism cell membrane"/>
    <property type="evidence" value="ECO:0007669"/>
    <property type="project" value="UniProtKB-KW"/>
</dbReference>
<comment type="subcellular location">
    <subcellularLocation>
        <location evidence="2">Nematocyst</location>
    </subcellularLocation>
    <subcellularLocation>
        <location evidence="1">Target cell membrane</location>
    </subcellularLocation>
</comment>
<protein>
    <submittedName>
        <fullName evidence="6">Echotoxin-2-like</fullName>
    </submittedName>
</protein>
<keyword evidence="3" id="KW-1052">Target cell membrane</keyword>
<evidence type="ECO:0000256" key="3">
    <source>
        <dbReference type="ARBA" id="ARBA00022537"/>
    </source>
</evidence>
<dbReference type="Gene3D" id="2.60.270.20">
    <property type="entry name" value="Cytolysin/lectin"/>
    <property type="match status" value="1"/>
</dbReference>
<dbReference type="GO" id="GO:0046931">
    <property type="term" value="P:pore complex assembly"/>
    <property type="evidence" value="ECO:0007669"/>
    <property type="project" value="InterPro"/>
</dbReference>
<keyword evidence="4" id="KW-1053">Target membrane</keyword>
<reference evidence="6" key="3">
    <citation type="submission" date="2025-09" db="UniProtKB">
        <authorList>
            <consortium name="Ensembl"/>
        </authorList>
    </citation>
    <scope>IDENTIFICATION</scope>
</reference>
<dbReference type="GO" id="GO:0046930">
    <property type="term" value="C:pore complex"/>
    <property type="evidence" value="ECO:0007669"/>
    <property type="project" value="InterPro"/>
</dbReference>
<reference evidence="6" key="2">
    <citation type="submission" date="2025-08" db="UniProtKB">
        <authorList>
            <consortium name="Ensembl"/>
        </authorList>
    </citation>
    <scope>IDENTIFICATION</scope>
</reference>
<dbReference type="GeneTree" id="ENSGT00940000164286"/>
<keyword evidence="7" id="KW-1185">Reference proteome</keyword>
<dbReference type="GO" id="GO:0042151">
    <property type="term" value="C:nematocyst"/>
    <property type="evidence" value="ECO:0007669"/>
    <property type="project" value="UniProtKB-SubCell"/>
</dbReference>
<dbReference type="Proteomes" id="UP000472265">
    <property type="component" value="Chromosome 20"/>
</dbReference>
<evidence type="ECO:0000313" key="6">
    <source>
        <dbReference type="Ensembl" id="ENSSAUP00010050938.1"/>
    </source>
</evidence>
<dbReference type="Pfam" id="PF06369">
    <property type="entry name" value="Anemone_cytotox"/>
    <property type="match status" value="1"/>
</dbReference>
<dbReference type="RefSeq" id="XP_030256478.1">
    <property type="nucleotide sequence ID" value="XM_030400618.1"/>
</dbReference>
<name>A0A671XIL3_SPAAU</name>